<dbReference type="InterPro" id="IPR000782">
    <property type="entry name" value="FAS1_domain"/>
</dbReference>
<evidence type="ECO:0000259" key="4">
    <source>
        <dbReference type="PROSITE" id="PS50213"/>
    </source>
</evidence>
<accession>A0A197KFX6</accession>
<dbReference type="PROSITE" id="PS50213">
    <property type="entry name" value="FAS1"/>
    <property type="match status" value="5"/>
</dbReference>
<feature type="compositionally biased region" description="Low complexity" evidence="1">
    <location>
        <begin position="850"/>
        <end position="864"/>
    </location>
</feature>
<keyword evidence="2" id="KW-1133">Transmembrane helix</keyword>
<feature type="domain" description="FAS1" evidence="4">
    <location>
        <begin position="444"/>
        <end position="588"/>
    </location>
</feature>
<feature type="domain" description="FAS1" evidence="4">
    <location>
        <begin position="168"/>
        <end position="300"/>
    </location>
</feature>
<evidence type="ECO:0000313" key="6">
    <source>
        <dbReference type="Proteomes" id="UP000078512"/>
    </source>
</evidence>
<dbReference type="SUPFAM" id="SSF82153">
    <property type="entry name" value="FAS1 domain"/>
    <property type="match status" value="5"/>
</dbReference>
<keyword evidence="6" id="KW-1185">Reference proteome</keyword>
<keyword evidence="2" id="KW-0472">Membrane</keyword>
<feature type="domain" description="FAS1" evidence="4">
    <location>
        <begin position="593"/>
        <end position="773"/>
    </location>
</feature>
<dbReference type="EMBL" id="KV442015">
    <property type="protein sequence ID" value="OAQ35279.1"/>
    <property type="molecule type" value="Genomic_DNA"/>
</dbReference>
<evidence type="ECO:0000256" key="2">
    <source>
        <dbReference type="SAM" id="Phobius"/>
    </source>
</evidence>
<evidence type="ECO:0000256" key="3">
    <source>
        <dbReference type="SAM" id="SignalP"/>
    </source>
</evidence>
<feature type="region of interest" description="Disordered" evidence="1">
    <location>
        <begin position="850"/>
        <end position="907"/>
    </location>
</feature>
<dbReference type="Gene3D" id="2.30.180.10">
    <property type="entry name" value="FAS1 domain"/>
    <property type="match status" value="5"/>
</dbReference>
<dbReference type="PANTHER" id="PTHR10900:SF77">
    <property type="entry name" value="FI19380P1"/>
    <property type="match status" value="1"/>
</dbReference>
<dbReference type="OrthoDB" id="14252at2759"/>
<protein>
    <submittedName>
        <fullName evidence="5">FAS1 domain-containing protein</fullName>
    </submittedName>
</protein>
<evidence type="ECO:0000313" key="5">
    <source>
        <dbReference type="EMBL" id="OAQ35279.1"/>
    </source>
</evidence>
<dbReference type="InterPro" id="IPR036378">
    <property type="entry name" value="FAS1_dom_sf"/>
</dbReference>
<feature type="region of interest" description="Disordered" evidence="1">
    <location>
        <begin position="725"/>
        <end position="753"/>
    </location>
</feature>
<gene>
    <name evidence="5" type="ORF">K457DRAFT_28028</name>
</gene>
<proteinExistence type="predicted"/>
<dbReference type="PANTHER" id="PTHR10900">
    <property type="entry name" value="PERIOSTIN-RELATED"/>
    <property type="match status" value="1"/>
</dbReference>
<feature type="signal peptide" evidence="3">
    <location>
        <begin position="1"/>
        <end position="22"/>
    </location>
</feature>
<sequence>MRRPRLLLLPAALLAWATCVVASKTVLDLVYTDPGFSILVGHLQKLRLVPFINRRKTCTFFAPTNAAFSQWEKDNPGKRMDKETLLYHILWESVLTQSLKDTMLLETTLIRDGYLGDSNQGQLVAVSRGSWRPGRIGKIFVGDAELLEKDWQADNGVLHVINRLMVPPVDLVETMKKHPDLVFLYDIVHNAGLDDLLRKHQPFTVFAPSIEGFKKMNAIQVQYLRHEQGRQDLAITFHHHIHRGAIYRKDIIPGSSSLSTVEGQDLMVNLDDKLLVDNAEVEKTDILASNGVIHVVSRPLLPSALVWTAGKYLVGLNATRFADELRQHGMSHYIDDPNVSYTIFAPRDDAYPPGSLGSLADPGEILRYHVVPGKKVLSDFKDGQLLETELFTEQLNGHAQRAKVGVKQDRRRTTISLAGVEIKAEPVHVGKSLIYLLDRPLQLPLPLVKTIKSDEALSGFVQALSATGLGRRLSDAREVTVFAPSTAAWGNLGVVNDYLLLKEDSSLAALEAVTRYAIVEGLYYTADIKAGRTTLITSEGSELVVEKNGDNIHVGEGRLERSDQVGGLVTRKDVLVESGVLHTVSSVALPPTLDITLYNVLQGAGTKSFLKAFETSNITRILTNWEKDYTLFAPTDEAFQKADLEGALTDPEFVARLVRLHVIPGKVIRLEEDIRDDEPSMLNNDARLSFRDVHHDGTTFGVRVKGARSKKEARIVAQGVAHPAWPDEEEEGPLTARGHSRMRLQGPGSSDDTAGIMSAPRPGGVVYVIDRVLLPGDPDPLRAAWFWVSIVLLALIGTTALCALTAVGLHGLIAEIRQLEGYDRVPTADEETATEGDGLEGRVPPALAAEAAAAAGAPVAEGTANGDEHANGNGANAHTEPASGEATPAATATEAAQPDAEEPGTHA</sequence>
<dbReference type="AlphaFoldDB" id="A0A197KFX6"/>
<dbReference type="SMART" id="SM00554">
    <property type="entry name" value="FAS1"/>
    <property type="match status" value="5"/>
</dbReference>
<feature type="domain" description="FAS1" evidence="4">
    <location>
        <begin position="305"/>
        <end position="441"/>
    </location>
</feature>
<feature type="transmembrane region" description="Helical" evidence="2">
    <location>
        <begin position="784"/>
        <end position="809"/>
    </location>
</feature>
<dbReference type="STRING" id="1314771.A0A197KFX6"/>
<evidence type="ECO:0000256" key="1">
    <source>
        <dbReference type="SAM" id="MobiDB-lite"/>
    </source>
</evidence>
<feature type="compositionally biased region" description="Low complexity" evidence="1">
    <location>
        <begin position="879"/>
        <end position="898"/>
    </location>
</feature>
<feature type="chain" id="PRO_5008276871" evidence="3">
    <location>
        <begin position="23"/>
        <end position="907"/>
    </location>
</feature>
<organism evidence="5 6">
    <name type="scientific">Linnemannia elongata AG-77</name>
    <dbReference type="NCBI Taxonomy" id="1314771"/>
    <lineage>
        <taxon>Eukaryota</taxon>
        <taxon>Fungi</taxon>
        <taxon>Fungi incertae sedis</taxon>
        <taxon>Mucoromycota</taxon>
        <taxon>Mortierellomycotina</taxon>
        <taxon>Mortierellomycetes</taxon>
        <taxon>Mortierellales</taxon>
        <taxon>Mortierellaceae</taxon>
        <taxon>Linnemannia</taxon>
    </lineage>
</organism>
<dbReference type="Proteomes" id="UP000078512">
    <property type="component" value="Unassembled WGS sequence"/>
</dbReference>
<feature type="domain" description="FAS1" evidence="4">
    <location>
        <begin position="23"/>
        <end position="165"/>
    </location>
</feature>
<reference evidence="5 6" key="1">
    <citation type="submission" date="2016-05" db="EMBL/GenBank/DDBJ databases">
        <title>Genome sequencing reveals origins of a unique bacterial endosymbiosis in the earliest lineages of terrestrial Fungi.</title>
        <authorList>
            <consortium name="DOE Joint Genome Institute"/>
            <person name="Uehling J."/>
            <person name="Gryganskyi A."/>
            <person name="Hameed K."/>
            <person name="Tschaplinski T."/>
            <person name="Misztal P."/>
            <person name="Wu S."/>
            <person name="Desiro A."/>
            <person name="Vande Pol N."/>
            <person name="Du Z.-Y."/>
            <person name="Zienkiewicz A."/>
            <person name="Zienkiewicz K."/>
            <person name="Morin E."/>
            <person name="Tisserant E."/>
            <person name="Splivallo R."/>
            <person name="Hainaut M."/>
            <person name="Henrissat B."/>
            <person name="Ohm R."/>
            <person name="Kuo A."/>
            <person name="Yan J."/>
            <person name="Lipzen A."/>
            <person name="Nolan M."/>
            <person name="Labutti K."/>
            <person name="Barry K."/>
            <person name="Goldstein A."/>
            <person name="Labbe J."/>
            <person name="Schadt C."/>
            <person name="Tuskan G."/>
            <person name="Grigoriev I."/>
            <person name="Martin F."/>
            <person name="Vilgalys R."/>
            <person name="Bonito G."/>
        </authorList>
    </citation>
    <scope>NUCLEOTIDE SEQUENCE [LARGE SCALE GENOMIC DNA]</scope>
    <source>
        <strain evidence="5 6">AG-77</strain>
    </source>
</reference>
<keyword evidence="3" id="KW-0732">Signal</keyword>
<dbReference type="Pfam" id="PF02469">
    <property type="entry name" value="Fasciclin"/>
    <property type="match status" value="5"/>
</dbReference>
<dbReference type="InterPro" id="IPR050904">
    <property type="entry name" value="Adhesion/Biosynth-related"/>
</dbReference>
<keyword evidence="2" id="KW-0812">Transmembrane</keyword>
<name>A0A197KFX6_9FUNG</name>